<evidence type="ECO:0000256" key="5">
    <source>
        <dbReference type="ARBA" id="ARBA00022989"/>
    </source>
</evidence>
<reference evidence="9" key="1">
    <citation type="submission" date="2022-12" db="EMBL/GenBank/DDBJ databases">
        <title>Chromosome-level genome assembly of the bean flower thrips Megalurothrips usitatus.</title>
        <authorList>
            <person name="Ma L."/>
            <person name="Liu Q."/>
            <person name="Li H."/>
            <person name="Cai W."/>
        </authorList>
    </citation>
    <scope>NUCLEOTIDE SEQUENCE</scope>
    <source>
        <strain evidence="9">Cailab_2022a</strain>
    </source>
</reference>
<feature type="disulfide bond" evidence="8">
    <location>
        <begin position="64"/>
        <end position="82"/>
    </location>
</feature>
<gene>
    <name evidence="9" type="ORF">ONE63_007744</name>
</gene>
<evidence type="ECO:0000256" key="6">
    <source>
        <dbReference type="ARBA" id="ARBA00023136"/>
    </source>
</evidence>
<dbReference type="SMART" id="SM00192">
    <property type="entry name" value="LDLa"/>
    <property type="match status" value="1"/>
</dbReference>
<dbReference type="InterPro" id="IPR050685">
    <property type="entry name" value="LDLR"/>
</dbReference>
<comment type="caution">
    <text evidence="8">Lacks conserved residue(s) required for the propagation of feature annotation.</text>
</comment>
<proteinExistence type="predicted"/>
<evidence type="ECO:0000313" key="10">
    <source>
        <dbReference type="Proteomes" id="UP001075354"/>
    </source>
</evidence>
<dbReference type="SUPFAM" id="SSF57424">
    <property type="entry name" value="LDL receptor-like module"/>
    <property type="match status" value="1"/>
</dbReference>
<keyword evidence="4" id="KW-0677">Repeat</keyword>
<dbReference type="AlphaFoldDB" id="A0AAV7XNN0"/>
<dbReference type="CDD" id="cd00112">
    <property type="entry name" value="LDLa"/>
    <property type="match status" value="1"/>
</dbReference>
<comment type="subcellular location">
    <subcellularLocation>
        <location evidence="2">Endomembrane system</location>
    </subcellularLocation>
    <subcellularLocation>
        <location evidence="1">Membrane</location>
        <topology evidence="1">Single-pass membrane protein</topology>
    </subcellularLocation>
</comment>
<dbReference type="GO" id="GO:0016192">
    <property type="term" value="P:vesicle-mediated transport"/>
    <property type="evidence" value="ECO:0007669"/>
    <property type="project" value="UniProtKB-ARBA"/>
</dbReference>
<comment type="caution">
    <text evidence="9">The sequence shown here is derived from an EMBL/GenBank/DDBJ whole genome shotgun (WGS) entry which is preliminary data.</text>
</comment>
<dbReference type="Gene3D" id="4.10.400.10">
    <property type="entry name" value="Low-density Lipoprotein Receptor"/>
    <property type="match status" value="1"/>
</dbReference>
<sequence length="229" mass="24758">MEDADCAPKVGSGSLRPTSAMTAAAAAAARAGASLAVLGLLLVAVSGWVVPECTDKCEEDEFRCDDGSCVGIDDKCDGTPHCSDASDEFPGLCSAPNTTLFAGETLTARMRLHKTFKGVDIQLCGHTRCSTLEIEGANQEGALAHIAFVNCNTQGRHCKVHRVKGPNLWAKFPAGELILEMEHRPSELAVWLPGHHDQAVTVPARDRQVYLRIVPFKWRMNMAVRFGER</sequence>
<dbReference type="Proteomes" id="UP001075354">
    <property type="component" value="Chromosome 5"/>
</dbReference>
<organism evidence="9 10">
    <name type="scientific">Megalurothrips usitatus</name>
    <name type="common">bean blossom thrips</name>
    <dbReference type="NCBI Taxonomy" id="439358"/>
    <lineage>
        <taxon>Eukaryota</taxon>
        <taxon>Metazoa</taxon>
        <taxon>Ecdysozoa</taxon>
        <taxon>Arthropoda</taxon>
        <taxon>Hexapoda</taxon>
        <taxon>Insecta</taxon>
        <taxon>Pterygota</taxon>
        <taxon>Neoptera</taxon>
        <taxon>Paraneoptera</taxon>
        <taxon>Thysanoptera</taxon>
        <taxon>Terebrantia</taxon>
        <taxon>Thripoidea</taxon>
        <taxon>Thripidae</taxon>
        <taxon>Megalurothrips</taxon>
    </lineage>
</organism>
<name>A0AAV7XNN0_9NEOP</name>
<dbReference type="PROSITE" id="PS01209">
    <property type="entry name" value="LDLRA_1"/>
    <property type="match status" value="1"/>
</dbReference>
<evidence type="ECO:0000313" key="9">
    <source>
        <dbReference type="EMBL" id="KAJ1527793.1"/>
    </source>
</evidence>
<protein>
    <submittedName>
        <fullName evidence="9">Uncharacterized protein</fullName>
    </submittedName>
</protein>
<dbReference type="InterPro" id="IPR002172">
    <property type="entry name" value="LDrepeatLR_classA_rpt"/>
</dbReference>
<keyword evidence="5" id="KW-1133">Transmembrane helix</keyword>
<dbReference type="PANTHER" id="PTHR24270:SF61">
    <property type="entry name" value="EGF-LIKE DOMAIN-CONTAINING PROTEIN"/>
    <property type="match status" value="1"/>
</dbReference>
<evidence type="ECO:0000256" key="2">
    <source>
        <dbReference type="ARBA" id="ARBA00004308"/>
    </source>
</evidence>
<evidence type="ECO:0000256" key="1">
    <source>
        <dbReference type="ARBA" id="ARBA00004167"/>
    </source>
</evidence>
<keyword evidence="6" id="KW-0472">Membrane</keyword>
<keyword evidence="7 8" id="KW-1015">Disulfide bond</keyword>
<keyword evidence="10" id="KW-1185">Reference proteome</keyword>
<accession>A0AAV7XNN0</accession>
<dbReference type="GO" id="GO:0005886">
    <property type="term" value="C:plasma membrane"/>
    <property type="evidence" value="ECO:0007669"/>
    <property type="project" value="TreeGrafter"/>
</dbReference>
<feature type="disulfide bond" evidence="8">
    <location>
        <begin position="57"/>
        <end position="69"/>
    </location>
</feature>
<dbReference type="PROSITE" id="PS50068">
    <property type="entry name" value="LDLRA_2"/>
    <property type="match status" value="1"/>
</dbReference>
<evidence type="ECO:0000256" key="8">
    <source>
        <dbReference type="PROSITE-ProRule" id="PRU00124"/>
    </source>
</evidence>
<dbReference type="PANTHER" id="PTHR24270">
    <property type="entry name" value="LOW-DENSITY LIPOPROTEIN RECEPTOR-RELATED"/>
    <property type="match status" value="1"/>
</dbReference>
<dbReference type="Pfam" id="PF00057">
    <property type="entry name" value="Ldl_recept_a"/>
    <property type="match status" value="1"/>
</dbReference>
<evidence type="ECO:0000256" key="3">
    <source>
        <dbReference type="ARBA" id="ARBA00022692"/>
    </source>
</evidence>
<dbReference type="InterPro" id="IPR036055">
    <property type="entry name" value="LDL_receptor-like_sf"/>
</dbReference>
<dbReference type="InterPro" id="IPR023415">
    <property type="entry name" value="LDLR_class-A_CS"/>
</dbReference>
<evidence type="ECO:0000256" key="7">
    <source>
        <dbReference type="ARBA" id="ARBA00023157"/>
    </source>
</evidence>
<dbReference type="GO" id="GO:0012505">
    <property type="term" value="C:endomembrane system"/>
    <property type="evidence" value="ECO:0007669"/>
    <property type="project" value="UniProtKB-SubCell"/>
</dbReference>
<keyword evidence="3" id="KW-0812">Transmembrane</keyword>
<dbReference type="EMBL" id="JAPTSV010000005">
    <property type="protein sequence ID" value="KAJ1527793.1"/>
    <property type="molecule type" value="Genomic_DNA"/>
</dbReference>
<evidence type="ECO:0000256" key="4">
    <source>
        <dbReference type="ARBA" id="ARBA00022737"/>
    </source>
</evidence>